<sequence>MKARTAVPLLTWLKQWSLKWMPVEDQYTQDKDSTAPGFLKRYWGRAARIEMSKRLRVEEAAVPWTSECIDRYSRYGPGIGWILPEAAEATDKSPEVRGHIKSYPSTRIPTPSTVVLLLLAAAPSPQWPKPKQPHRPCSRAEEQGRKGNLLANVMLPIQSPSKSNHVCLVCCLLESGQLARRREVAPSSFPCPSFSGLGLGLGLASCYQPWPSPALERCIALFDLGLACSIIVRVHNTGCLSYTEPQRAAAYLRRA</sequence>
<dbReference type="VEuPathDB" id="FungiDB:LEMA_P033660.1"/>
<dbReference type="AlphaFoldDB" id="E4ZR27"/>
<dbReference type="HOGENOM" id="CLU_1090169_0_0_1"/>
<protein>
    <submittedName>
        <fullName evidence="1">Predicted protein</fullName>
    </submittedName>
</protein>
<organism evidence="2">
    <name type="scientific">Leptosphaeria maculans (strain JN3 / isolate v23.1.3 / race Av1-4-5-6-7-8)</name>
    <name type="common">Blackleg fungus</name>
    <name type="synonym">Phoma lingam</name>
    <dbReference type="NCBI Taxonomy" id="985895"/>
    <lineage>
        <taxon>Eukaryota</taxon>
        <taxon>Fungi</taxon>
        <taxon>Dikarya</taxon>
        <taxon>Ascomycota</taxon>
        <taxon>Pezizomycotina</taxon>
        <taxon>Dothideomycetes</taxon>
        <taxon>Pleosporomycetidae</taxon>
        <taxon>Pleosporales</taxon>
        <taxon>Pleosporineae</taxon>
        <taxon>Leptosphaeriaceae</taxon>
        <taxon>Plenodomus</taxon>
        <taxon>Plenodomus lingam/Leptosphaeria maculans species complex</taxon>
    </lineage>
</organism>
<evidence type="ECO:0000313" key="2">
    <source>
        <dbReference type="Proteomes" id="UP000002668"/>
    </source>
</evidence>
<dbReference type="EMBL" id="FP929116">
    <property type="protein sequence ID" value="CBX93692.1"/>
    <property type="molecule type" value="Genomic_DNA"/>
</dbReference>
<keyword evidence="2" id="KW-1185">Reference proteome</keyword>
<proteinExistence type="predicted"/>
<evidence type="ECO:0000313" key="1">
    <source>
        <dbReference type="EMBL" id="CBX93692.1"/>
    </source>
</evidence>
<reference evidence="2" key="1">
    <citation type="journal article" date="2011" name="Nat. Commun.">
        <title>Effector diversification within compartments of the Leptosphaeria maculans genome affected by Repeat-Induced Point mutations.</title>
        <authorList>
            <person name="Rouxel T."/>
            <person name="Grandaubert J."/>
            <person name="Hane J.K."/>
            <person name="Hoede C."/>
            <person name="van de Wouw A.P."/>
            <person name="Couloux A."/>
            <person name="Dominguez V."/>
            <person name="Anthouard V."/>
            <person name="Bally P."/>
            <person name="Bourras S."/>
            <person name="Cozijnsen A.J."/>
            <person name="Ciuffetti L.M."/>
            <person name="Degrave A."/>
            <person name="Dilmaghani A."/>
            <person name="Duret L."/>
            <person name="Fudal I."/>
            <person name="Goodwin S.B."/>
            <person name="Gout L."/>
            <person name="Glaser N."/>
            <person name="Linglin J."/>
            <person name="Kema G.H.J."/>
            <person name="Lapalu N."/>
            <person name="Lawrence C.B."/>
            <person name="May K."/>
            <person name="Meyer M."/>
            <person name="Ollivier B."/>
            <person name="Poulain J."/>
            <person name="Schoch C.L."/>
            <person name="Simon A."/>
            <person name="Spatafora J.W."/>
            <person name="Stachowiak A."/>
            <person name="Turgeon B.G."/>
            <person name="Tyler B.M."/>
            <person name="Vincent D."/>
            <person name="Weissenbach J."/>
            <person name="Amselem J."/>
            <person name="Quesneville H."/>
            <person name="Oliver R.P."/>
            <person name="Wincker P."/>
            <person name="Balesdent M.-H."/>
            <person name="Howlett B.J."/>
        </authorList>
    </citation>
    <scope>NUCLEOTIDE SEQUENCE [LARGE SCALE GENOMIC DNA]</scope>
    <source>
        <strain evidence="2">JN3 / isolate v23.1.3 / race Av1-4-5-6-7-8</strain>
    </source>
</reference>
<dbReference type="InParanoid" id="E4ZR27"/>
<gene>
    <name evidence="1" type="ORF">LEMA_P033660.1</name>
</gene>
<dbReference type="Proteomes" id="UP000002668">
    <property type="component" value="Genome"/>
</dbReference>
<accession>E4ZR27</accession>
<name>E4ZR27_LEPMJ</name>